<gene>
    <name evidence="1" type="ordered locus">AS9A_2703</name>
</gene>
<organism evidence="1 2">
    <name type="scientific">Hoyosella subflava (strain DSM 45089 / JCM 17490 / NBRC 109087 / DQS3-9A1)</name>
    <name type="common">Amycolicicoccus subflavus</name>
    <dbReference type="NCBI Taxonomy" id="443218"/>
    <lineage>
        <taxon>Bacteria</taxon>
        <taxon>Bacillati</taxon>
        <taxon>Actinomycetota</taxon>
        <taxon>Actinomycetes</taxon>
        <taxon>Mycobacteriales</taxon>
        <taxon>Hoyosellaceae</taxon>
        <taxon>Hoyosella</taxon>
    </lineage>
</organism>
<dbReference type="CDD" id="cd06561">
    <property type="entry name" value="AlkD_like"/>
    <property type="match status" value="1"/>
</dbReference>
<dbReference type="eggNOG" id="COG4912">
    <property type="taxonomic scope" value="Bacteria"/>
</dbReference>
<dbReference type="RefSeq" id="WP_013807499.1">
    <property type="nucleotide sequence ID" value="NC_015564.1"/>
</dbReference>
<dbReference type="EMBL" id="CP002786">
    <property type="protein sequence ID" value="AEF41150.1"/>
    <property type="molecule type" value="Genomic_DNA"/>
</dbReference>
<dbReference type="Proteomes" id="UP000009235">
    <property type="component" value="Chromosome"/>
</dbReference>
<dbReference type="PANTHER" id="PTHR34070">
    <property type="entry name" value="ARMADILLO-TYPE FOLD"/>
    <property type="match status" value="1"/>
</dbReference>
<protein>
    <submittedName>
        <fullName evidence="1">Putative DNA alkylation repair enzyme</fullName>
    </submittedName>
</protein>
<reference evidence="1 2" key="1">
    <citation type="journal article" date="2011" name="J. Bacteriol.">
        <title>Complete genome sequence of Amycolicicoccus subflavus DQS3-9A1T, an actinomycete isolated from crude oil-polluted soil.</title>
        <authorList>
            <person name="Cai M."/>
            <person name="Chen W.M."/>
            <person name="Nie Y."/>
            <person name="Chi C.Q."/>
            <person name="Wang Y.N."/>
            <person name="Tang Y.Q."/>
            <person name="Li G.Y."/>
            <person name="Wu X.L."/>
        </authorList>
    </citation>
    <scope>NUCLEOTIDE SEQUENCE [LARGE SCALE GENOMIC DNA]</scope>
    <source>
        <strain evidence="2">DSM 45089 / DQS3-9A1</strain>
    </source>
</reference>
<dbReference type="PANTHER" id="PTHR34070:SF1">
    <property type="entry name" value="DNA ALKYLATION REPAIR PROTEIN"/>
    <property type="match status" value="1"/>
</dbReference>
<evidence type="ECO:0000313" key="2">
    <source>
        <dbReference type="Proteomes" id="UP000009235"/>
    </source>
</evidence>
<dbReference type="KEGG" id="asd:AS9A_2703"/>
<dbReference type="InterPro" id="IPR014825">
    <property type="entry name" value="DNA_alkylation"/>
</dbReference>
<dbReference type="Gene3D" id="1.25.10.90">
    <property type="match status" value="1"/>
</dbReference>
<dbReference type="SUPFAM" id="SSF48371">
    <property type="entry name" value="ARM repeat"/>
    <property type="match status" value="1"/>
</dbReference>
<accession>F6EHH1</accession>
<dbReference type="Pfam" id="PF08713">
    <property type="entry name" value="DNA_alkylation"/>
    <property type="match status" value="1"/>
</dbReference>
<dbReference type="HOGENOM" id="CLU_079880_0_0_11"/>
<sequence length="243" mass="27586">MNSSLGLAAELTDAVARLGAPETVPAKARFFQALPGGYAAGDKFLGVRVPQLRGLARRYRSQVTVDDAEELLLSEWHEVRLLGAILLVEMFSRADALAQRRIATLMLKRIERLNNWDLIDSSIPYTLGPWLYRNPAERHVLIELADDDLLWRRRAAVMATFAFIRAGEFGETLDLAAKLLGDPHDLIHKAVGWMLREVGARDRQVLDTFLDEHAPSMPRTMLRYAIEKHSPAERHEILMRKRK</sequence>
<name>F6EHH1_HOYSD</name>
<dbReference type="AlphaFoldDB" id="F6EHH1"/>
<proteinExistence type="predicted"/>
<evidence type="ECO:0000313" key="1">
    <source>
        <dbReference type="EMBL" id="AEF41150.1"/>
    </source>
</evidence>
<keyword evidence="2" id="KW-1185">Reference proteome</keyword>
<dbReference type="InterPro" id="IPR016024">
    <property type="entry name" value="ARM-type_fold"/>
</dbReference>
<dbReference type="STRING" id="443218.AS9A_2703"/>